<protein>
    <submittedName>
        <fullName evidence="1">Uncharacterized protein</fullName>
    </submittedName>
</protein>
<dbReference type="EMBL" id="CP001814">
    <property type="protein sequence ID" value="ACZ84995.1"/>
    <property type="molecule type" value="Genomic_DNA"/>
</dbReference>
<organism evidence="1 2">
    <name type="scientific">Streptosporangium roseum (strain ATCC 12428 / DSM 43021 / JCM 3005 / KCTC 9067 / NCIMB 10171 / NRRL 2505 / NI 9100)</name>
    <dbReference type="NCBI Taxonomy" id="479432"/>
    <lineage>
        <taxon>Bacteria</taxon>
        <taxon>Bacillati</taxon>
        <taxon>Actinomycetota</taxon>
        <taxon>Actinomycetes</taxon>
        <taxon>Streptosporangiales</taxon>
        <taxon>Streptosporangiaceae</taxon>
        <taxon>Streptosporangium</taxon>
    </lineage>
</organism>
<dbReference type="KEGG" id="sro:Sros_2007"/>
<dbReference type="Proteomes" id="UP000002029">
    <property type="component" value="Chromosome"/>
</dbReference>
<dbReference type="AlphaFoldDB" id="D2AW42"/>
<proteinExistence type="predicted"/>
<reference evidence="1 2" key="1">
    <citation type="journal article" date="2010" name="Stand. Genomic Sci.">
        <title>Complete genome sequence of Streptosporangium roseum type strain (NI 9100).</title>
        <authorList>
            <person name="Nolan M."/>
            <person name="Sikorski J."/>
            <person name="Jando M."/>
            <person name="Lucas S."/>
            <person name="Lapidus A."/>
            <person name="Glavina Del Rio T."/>
            <person name="Chen F."/>
            <person name="Tice H."/>
            <person name="Pitluck S."/>
            <person name="Cheng J.F."/>
            <person name="Chertkov O."/>
            <person name="Sims D."/>
            <person name="Meincke L."/>
            <person name="Brettin T."/>
            <person name="Han C."/>
            <person name="Detter J.C."/>
            <person name="Bruce D."/>
            <person name="Goodwin L."/>
            <person name="Land M."/>
            <person name="Hauser L."/>
            <person name="Chang Y.J."/>
            <person name="Jeffries C.D."/>
            <person name="Ivanova N."/>
            <person name="Mavromatis K."/>
            <person name="Mikhailova N."/>
            <person name="Chen A."/>
            <person name="Palaniappan K."/>
            <person name="Chain P."/>
            <person name="Rohde M."/>
            <person name="Goker M."/>
            <person name="Bristow J."/>
            <person name="Eisen J.A."/>
            <person name="Markowitz V."/>
            <person name="Hugenholtz P."/>
            <person name="Kyrpides N.C."/>
            <person name="Klenk H.P."/>
        </authorList>
    </citation>
    <scope>NUCLEOTIDE SEQUENCE [LARGE SCALE GENOMIC DNA]</scope>
    <source>
        <strain evidence="2">ATCC 12428 / DSM 43021 / JCM 3005 / NI 9100</strain>
    </source>
</reference>
<gene>
    <name evidence="1" type="ordered locus">Sros_2007</name>
</gene>
<evidence type="ECO:0000313" key="2">
    <source>
        <dbReference type="Proteomes" id="UP000002029"/>
    </source>
</evidence>
<dbReference type="RefSeq" id="WP_012888740.1">
    <property type="nucleotide sequence ID" value="NC_013595.1"/>
</dbReference>
<dbReference type="HOGENOM" id="CLU_2290136_0_0_11"/>
<sequence>MRVDQSSPADARGQTEDAARRLASALRRALTGTGGRASGDPRHPGAEFDEEYARFMEHAPQALSSPTDRAADQAARLFKAAATHAAAEQGAGDTVRRIADR</sequence>
<accession>D2AW42</accession>
<name>D2AW42_STRRD</name>
<evidence type="ECO:0000313" key="1">
    <source>
        <dbReference type="EMBL" id="ACZ84995.1"/>
    </source>
</evidence>
<keyword evidence="2" id="KW-1185">Reference proteome</keyword>
<dbReference type="STRING" id="479432.Sros_2007"/>